<sequence length="334" mass="35618">MKAAAGLIVNGLLLPGGEQRRHVGERALARGLTETVLVDGGTIARCPSEHLEIVKLLLTVRQVYRDRQIEQPEALVSALDRMIPALFGLVLGDGLLSAAHGGSLGNAQELERIRTITDVATTPLRNGVHCGFQRLDGGDTVAVIDAGPPPPARTGTVSHAGTLSFEFSDGPHRVVVNCGGGRSAGLAMRTDLHELLRTTAAHSTLVIENLNSTKLRDDGTLGAGVEEVTALRQESADGVWLDCGHDGYAGRFGLEHRRRLYLSSDGVDLRGEDQLVGSTHSRWRKPRAGLSFDIRFHLGDGVEPTMTADHQGRAQAAQRRVVGVQGAGREIAGR</sequence>
<dbReference type="GO" id="GO:0030313">
    <property type="term" value="C:cell envelope"/>
    <property type="evidence" value="ECO:0007669"/>
    <property type="project" value="UniProtKB-SubCell"/>
</dbReference>
<dbReference type="InterPro" id="IPR012480">
    <property type="entry name" value="Hepar_II_III_C"/>
</dbReference>
<evidence type="ECO:0000313" key="3">
    <source>
        <dbReference type="EMBL" id="QCI79976.1"/>
    </source>
</evidence>
<reference evidence="4" key="1">
    <citation type="submission" date="2019-04" db="EMBL/GenBank/DDBJ databases">
        <title>Complete genome sequence of Sphingomonas sp. W1-2-3.</title>
        <authorList>
            <person name="Im W.T."/>
        </authorList>
    </citation>
    <scope>NUCLEOTIDE SEQUENCE [LARGE SCALE GENOMIC DNA]</scope>
    <source>
        <strain evidence="4">W1-2-3</strain>
    </source>
</reference>
<feature type="domain" description="Heparinase II/III-like C-terminal" evidence="2">
    <location>
        <begin position="121"/>
        <end position="312"/>
    </location>
</feature>
<dbReference type="Pfam" id="PF07940">
    <property type="entry name" value="Hepar_II_III_C"/>
    <property type="match status" value="1"/>
</dbReference>
<accession>A0A4D7CBP8</accession>
<organism evidence="3 4">
    <name type="scientific">Hankyongella ginsenosidimutans</name>
    <dbReference type="NCBI Taxonomy" id="1763828"/>
    <lineage>
        <taxon>Bacteria</taxon>
        <taxon>Pseudomonadati</taxon>
        <taxon>Pseudomonadota</taxon>
        <taxon>Alphaproteobacteria</taxon>
        <taxon>Sphingomonadales</taxon>
        <taxon>Sphingomonadaceae</taxon>
        <taxon>Hankyongella</taxon>
    </lineage>
</organism>
<keyword evidence="4" id="KW-1185">Reference proteome</keyword>
<dbReference type="AlphaFoldDB" id="A0A4D7CBP8"/>
<dbReference type="GO" id="GO:0016829">
    <property type="term" value="F:lyase activity"/>
    <property type="evidence" value="ECO:0007669"/>
    <property type="project" value="InterPro"/>
</dbReference>
<dbReference type="Proteomes" id="UP000298714">
    <property type="component" value="Chromosome"/>
</dbReference>
<dbReference type="EMBL" id="CP039704">
    <property type="protein sequence ID" value="QCI79976.1"/>
    <property type="molecule type" value="Genomic_DNA"/>
</dbReference>
<evidence type="ECO:0000259" key="2">
    <source>
        <dbReference type="Pfam" id="PF07940"/>
    </source>
</evidence>
<name>A0A4D7CBP8_9SPHN</name>
<dbReference type="InterPro" id="IPR008929">
    <property type="entry name" value="Chondroitin_lyas"/>
</dbReference>
<gene>
    <name evidence="3" type="ORF">E6W36_12025</name>
</gene>
<comment type="subcellular location">
    <subcellularLocation>
        <location evidence="1">Cell envelope</location>
    </subcellularLocation>
</comment>
<evidence type="ECO:0000313" key="4">
    <source>
        <dbReference type="Proteomes" id="UP000298714"/>
    </source>
</evidence>
<dbReference type="Gene3D" id="2.70.98.70">
    <property type="match status" value="1"/>
</dbReference>
<protein>
    <recommendedName>
        <fullName evidence="2">Heparinase II/III-like C-terminal domain-containing protein</fullName>
    </recommendedName>
</protein>
<evidence type="ECO:0000256" key="1">
    <source>
        <dbReference type="ARBA" id="ARBA00004196"/>
    </source>
</evidence>
<dbReference type="RefSeq" id="WP_222872829.1">
    <property type="nucleotide sequence ID" value="NZ_CP039704.1"/>
</dbReference>
<dbReference type="Gene3D" id="1.50.10.100">
    <property type="entry name" value="Chondroitin AC/alginate lyase"/>
    <property type="match status" value="1"/>
</dbReference>
<dbReference type="KEGG" id="hgn:E6W36_12025"/>
<proteinExistence type="predicted"/>